<name>A0AAV4E0X2_9GAST</name>
<sequence>MAWRSSPPQGVGYLPVPKSLRSHFNRCQVVMNRRKVKSTNCNSNPNPNHNPNPHPKLQPNPNPNPDPNPDPHPNPNPNPSLILTNFVDRKENERGNPKMCLPEAISTRNGQTEAINIVLAGFRRSGIENLNMYGKTEETMNWGQQK</sequence>
<feature type="region of interest" description="Disordered" evidence="1">
    <location>
        <begin position="37"/>
        <end position="82"/>
    </location>
</feature>
<dbReference type="EMBL" id="BLXT01008499">
    <property type="protein sequence ID" value="GFO49756.1"/>
    <property type="molecule type" value="Genomic_DNA"/>
</dbReference>
<proteinExistence type="predicted"/>
<evidence type="ECO:0000313" key="2">
    <source>
        <dbReference type="EMBL" id="GFO49756.1"/>
    </source>
</evidence>
<comment type="caution">
    <text evidence="2">The sequence shown here is derived from an EMBL/GenBank/DDBJ whole genome shotgun (WGS) entry which is preliminary data.</text>
</comment>
<evidence type="ECO:0000313" key="3">
    <source>
        <dbReference type="Proteomes" id="UP000735302"/>
    </source>
</evidence>
<dbReference type="AlphaFoldDB" id="A0AAV4E0X2"/>
<feature type="compositionally biased region" description="Pro residues" evidence="1">
    <location>
        <begin position="48"/>
        <end position="78"/>
    </location>
</feature>
<dbReference type="Proteomes" id="UP000735302">
    <property type="component" value="Unassembled WGS sequence"/>
</dbReference>
<organism evidence="2 3">
    <name type="scientific">Plakobranchus ocellatus</name>
    <dbReference type="NCBI Taxonomy" id="259542"/>
    <lineage>
        <taxon>Eukaryota</taxon>
        <taxon>Metazoa</taxon>
        <taxon>Spiralia</taxon>
        <taxon>Lophotrochozoa</taxon>
        <taxon>Mollusca</taxon>
        <taxon>Gastropoda</taxon>
        <taxon>Heterobranchia</taxon>
        <taxon>Euthyneura</taxon>
        <taxon>Panpulmonata</taxon>
        <taxon>Sacoglossa</taxon>
        <taxon>Placobranchoidea</taxon>
        <taxon>Plakobranchidae</taxon>
        <taxon>Plakobranchus</taxon>
    </lineage>
</organism>
<reference evidence="2 3" key="1">
    <citation type="journal article" date="2021" name="Elife">
        <title>Chloroplast acquisition without the gene transfer in kleptoplastic sea slugs, Plakobranchus ocellatus.</title>
        <authorList>
            <person name="Maeda T."/>
            <person name="Takahashi S."/>
            <person name="Yoshida T."/>
            <person name="Shimamura S."/>
            <person name="Takaki Y."/>
            <person name="Nagai Y."/>
            <person name="Toyoda A."/>
            <person name="Suzuki Y."/>
            <person name="Arimoto A."/>
            <person name="Ishii H."/>
            <person name="Satoh N."/>
            <person name="Nishiyama T."/>
            <person name="Hasebe M."/>
            <person name="Maruyama T."/>
            <person name="Minagawa J."/>
            <person name="Obokata J."/>
            <person name="Shigenobu S."/>
        </authorList>
    </citation>
    <scope>NUCLEOTIDE SEQUENCE [LARGE SCALE GENOMIC DNA]</scope>
</reference>
<protein>
    <submittedName>
        <fullName evidence="2">Uncharacterized protein</fullName>
    </submittedName>
</protein>
<accession>A0AAV4E0X2</accession>
<keyword evidence="3" id="KW-1185">Reference proteome</keyword>
<evidence type="ECO:0000256" key="1">
    <source>
        <dbReference type="SAM" id="MobiDB-lite"/>
    </source>
</evidence>
<gene>
    <name evidence="2" type="ORF">PoB_007626100</name>
</gene>